<proteinExistence type="predicted"/>
<keyword evidence="1" id="KW-1133">Transmembrane helix</keyword>
<evidence type="ECO:0000313" key="2">
    <source>
        <dbReference type="EMBL" id="CAL0325486.1"/>
    </source>
</evidence>
<evidence type="ECO:0000313" key="3">
    <source>
        <dbReference type="Proteomes" id="UP001497480"/>
    </source>
</evidence>
<sequence length="199" mass="22969">MNAFMDSPFEALVFNYSAFNFLTLFINNLLSWLAAATFWKFPSTKPEFLQLSHSRGFDQPDPIPEFLESDAVTTEPACVPSSVVANVCDDGDGVRKRKITIYFEDEVECENEEVLNVTEKWEEGDGVRLNRCESETEWWGNWETLLKLKVGENENGWYTWQDLTEINGNIVRLWDGGEFRFGAFTQESRSSSSYVQLWN</sequence>
<keyword evidence="1" id="KW-0812">Transmembrane</keyword>
<comment type="caution">
    <text evidence="2">The sequence shown here is derived from an EMBL/GenBank/DDBJ whole genome shotgun (WGS) entry which is preliminary data.</text>
</comment>
<dbReference type="AlphaFoldDB" id="A0AAV1XUK3"/>
<evidence type="ECO:0000256" key="1">
    <source>
        <dbReference type="SAM" id="Phobius"/>
    </source>
</evidence>
<accession>A0AAV1XUK3</accession>
<reference evidence="2 3" key="1">
    <citation type="submission" date="2024-03" db="EMBL/GenBank/DDBJ databases">
        <authorList>
            <person name="Martinez-Hernandez J."/>
        </authorList>
    </citation>
    <scope>NUCLEOTIDE SEQUENCE [LARGE SCALE GENOMIC DNA]</scope>
</reference>
<dbReference type="PANTHER" id="PTHR36369">
    <property type="entry name" value="TRANSMEMBRANE PROTEIN"/>
    <property type="match status" value="1"/>
</dbReference>
<protein>
    <submittedName>
        <fullName evidence="2">Uncharacterized protein</fullName>
    </submittedName>
</protein>
<feature type="transmembrane region" description="Helical" evidence="1">
    <location>
        <begin position="12"/>
        <end position="35"/>
    </location>
</feature>
<dbReference type="PANTHER" id="PTHR36369:SF7">
    <property type="entry name" value="PROTEIN, PUTATIVE-RELATED"/>
    <property type="match status" value="1"/>
</dbReference>
<gene>
    <name evidence="2" type="ORF">LLUT_LOCUS26546</name>
</gene>
<keyword evidence="1" id="KW-0472">Membrane</keyword>
<dbReference type="Proteomes" id="UP001497480">
    <property type="component" value="Unassembled WGS sequence"/>
</dbReference>
<dbReference type="EMBL" id="CAXHTB010000018">
    <property type="protein sequence ID" value="CAL0325486.1"/>
    <property type="molecule type" value="Genomic_DNA"/>
</dbReference>
<organism evidence="2 3">
    <name type="scientific">Lupinus luteus</name>
    <name type="common">European yellow lupine</name>
    <dbReference type="NCBI Taxonomy" id="3873"/>
    <lineage>
        <taxon>Eukaryota</taxon>
        <taxon>Viridiplantae</taxon>
        <taxon>Streptophyta</taxon>
        <taxon>Embryophyta</taxon>
        <taxon>Tracheophyta</taxon>
        <taxon>Spermatophyta</taxon>
        <taxon>Magnoliopsida</taxon>
        <taxon>eudicotyledons</taxon>
        <taxon>Gunneridae</taxon>
        <taxon>Pentapetalae</taxon>
        <taxon>rosids</taxon>
        <taxon>fabids</taxon>
        <taxon>Fabales</taxon>
        <taxon>Fabaceae</taxon>
        <taxon>Papilionoideae</taxon>
        <taxon>50 kb inversion clade</taxon>
        <taxon>genistoids sensu lato</taxon>
        <taxon>core genistoids</taxon>
        <taxon>Genisteae</taxon>
        <taxon>Lupinus</taxon>
    </lineage>
</organism>
<keyword evidence="3" id="KW-1185">Reference proteome</keyword>
<name>A0AAV1XUK3_LUPLU</name>